<evidence type="ECO:0000313" key="2">
    <source>
        <dbReference type="EMBL" id="KAK4207364.1"/>
    </source>
</evidence>
<feature type="non-terminal residue" evidence="2">
    <location>
        <position position="542"/>
    </location>
</feature>
<feature type="chain" id="PRO_5042943510" description="Pyrrolo-quinoline quinone" evidence="1">
    <location>
        <begin position="20"/>
        <end position="542"/>
    </location>
</feature>
<evidence type="ECO:0008006" key="4">
    <source>
        <dbReference type="Google" id="ProtNLM"/>
    </source>
</evidence>
<keyword evidence="3" id="KW-1185">Reference proteome</keyword>
<accession>A0AAN6XUY3</accession>
<evidence type="ECO:0000313" key="3">
    <source>
        <dbReference type="Proteomes" id="UP001301769"/>
    </source>
</evidence>
<reference evidence="2" key="1">
    <citation type="journal article" date="2023" name="Mol. Phylogenet. Evol.">
        <title>Genome-scale phylogeny and comparative genomics of the fungal order Sordariales.</title>
        <authorList>
            <person name="Hensen N."/>
            <person name="Bonometti L."/>
            <person name="Westerberg I."/>
            <person name="Brannstrom I.O."/>
            <person name="Guillou S."/>
            <person name="Cros-Aarteil S."/>
            <person name="Calhoun S."/>
            <person name="Haridas S."/>
            <person name="Kuo A."/>
            <person name="Mondo S."/>
            <person name="Pangilinan J."/>
            <person name="Riley R."/>
            <person name="LaButti K."/>
            <person name="Andreopoulos B."/>
            <person name="Lipzen A."/>
            <person name="Chen C."/>
            <person name="Yan M."/>
            <person name="Daum C."/>
            <person name="Ng V."/>
            <person name="Clum A."/>
            <person name="Steindorff A."/>
            <person name="Ohm R.A."/>
            <person name="Martin F."/>
            <person name="Silar P."/>
            <person name="Natvig D.O."/>
            <person name="Lalanne C."/>
            <person name="Gautier V."/>
            <person name="Ament-Velasquez S.L."/>
            <person name="Kruys A."/>
            <person name="Hutchinson M.I."/>
            <person name="Powell A.J."/>
            <person name="Barry K."/>
            <person name="Miller A.N."/>
            <person name="Grigoriev I.V."/>
            <person name="Debuchy R."/>
            <person name="Gladieux P."/>
            <person name="Hiltunen Thoren M."/>
            <person name="Johannesson H."/>
        </authorList>
    </citation>
    <scope>NUCLEOTIDE SEQUENCE</scope>
    <source>
        <strain evidence="2">PSN293</strain>
    </source>
</reference>
<keyword evidence="1" id="KW-0732">Signal</keyword>
<sequence>MRRWVTTVLAALLPAAVDAVRITDSLQDADPPQSGYLPCHNVDPAKVSSYTRIWQQVFLANEYFHAKPLVWTPPGSTNELVIVVSNQNNIRVLDGATGALQYSRLVQQPFMASDSNCGDILYSIGITSTPYIDPQTDIMYFFSKGYKAGKGPGDPNDPGSGAINGVYKMYAVRLPTLVDVPGFPVIIDGSNADNDRTRYFLGGTHLQRPSLVSVGSNIIAGFGGHCDMFNYTGMLVSVSKTAGVGVTGVQAMVAAPGAPSPQPLDIHVEQGGKGGIWQSGAGLAVDGRRVFFSTGNGRGPGENKGTTPRSGKTYLSTLEQAACSFNVESSGALRQLDWFETYNFDSFNGGDRDIGSSNVALLDPNTFNGGGVSRVAVMGSKAGIVYIMDADNLGGFMMGPGGSDAILQTITLPGSFFGGIGSYPQEGGYLYLVASGGPVYAYKFGRDGSGKPVFTQAGKSAQAFSGWNSPVVTTLNGQAGTAVLWLSDVNTGLVAYKAIPVNGVLEPYTFYQTGRLTKFQRPVFGNGRVFTSRGQTILAMAP</sequence>
<gene>
    <name evidence="2" type="ORF">QBC37DRAFT_327498</name>
</gene>
<feature type="signal peptide" evidence="1">
    <location>
        <begin position="1"/>
        <end position="19"/>
    </location>
</feature>
<dbReference type="Proteomes" id="UP001301769">
    <property type="component" value="Unassembled WGS sequence"/>
</dbReference>
<reference evidence="2" key="2">
    <citation type="submission" date="2023-05" db="EMBL/GenBank/DDBJ databases">
        <authorList>
            <consortium name="Lawrence Berkeley National Laboratory"/>
            <person name="Steindorff A."/>
            <person name="Hensen N."/>
            <person name="Bonometti L."/>
            <person name="Westerberg I."/>
            <person name="Brannstrom I.O."/>
            <person name="Guillou S."/>
            <person name="Cros-Aarteil S."/>
            <person name="Calhoun S."/>
            <person name="Haridas S."/>
            <person name="Kuo A."/>
            <person name="Mondo S."/>
            <person name="Pangilinan J."/>
            <person name="Riley R."/>
            <person name="Labutti K."/>
            <person name="Andreopoulos B."/>
            <person name="Lipzen A."/>
            <person name="Chen C."/>
            <person name="Yanf M."/>
            <person name="Daum C."/>
            <person name="Ng V."/>
            <person name="Clum A."/>
            <person name="Ohm R."/>
            <person name="Martin F."/>
            <person name="Silar P."/>
            <person name="Natvig D."/>
            <person name="Lalanne C."/>
            <person name="Gautier V."/>
            <person name="Ament-Velasquez S.L."/>
            <person name="Kruys A."/>
            <person name="Hutchinson M.I."/>
            <person name="Powell A.J."/>
            <person name="Barry K."/>
            <person name="Miller A.N."/>
            <person name="Grigoriev I.V."/>
            <person name="Debuchy R."/>
            <person name="Gladieux P."/>
            <person name="Thoren M.H."/>
            <person name="Johannesson H."/>
        </authorList>
    </citation>
    <scope>NUCLEOTIDE SEQUENCE</scope>
    <source>
        <strain evidence="2">PSN293</strain>
    </source>
</reference>
<proteinExistence type="predicted"/>
<protein>
    <recommendedName>
        <fullName evidence="4">Pyrrolo-quinoline quinone</fullName>
    </recommendedName>
</protein>
<dbReference type="AlphaFoldDB" id="A0AAN6XUY3"/>
<organism evidence="2 3">
    <name type="scientific">Rhypophila decipiens</name>
    <dbReference type="NCBI Taxonomy" id="261697"/>
    <lineage>
        <taxon>Eukaryota</taxon>
        <taxon>Fungi</taxon>
        <taxon>Dikarya</taxon>
        <taxon>Ascomycota</taxon>
        <taxon>Pezizomycotina</taxon>
        <taxon>Sordariomycetes</taxon>
        <taxon>Sordariomycetidae</taxon>
        <taxon>Sordariales</taxon>
        <taxon>Naviculisporaceae</taxon>
        <taxon>Rhypophila</taxon>
    </lineage>
</organism>
<name>A0AAN6XUY3_9PEZI</name>
<evidence type="ECO:0000256" key="1">
    <source>
        <dbReference type="SAM" id="SignalP"/>
    </source>
</evidence>
<comment type="caution">
    <text evidence="2">The sequence shown here is derived from an EMBL/GenBank/DDBJ whole genome shotgun (WGS) entry which is preliminary data.</text>
</comment>
<dbReference type="EMBL" id="MU858300">
    <property type="protein sequence ID" value="KAK4207364.1"/>
    <property type="molecule type" value="Genomic_DNA"/>
</dbReference>